<feature type="non-terminal residue" evidence="1">
    <location>
        <position position="1"/>
    </location>
</feature>
<organism evidence="1 2">
    <name type="scientific">Intrasporangium chromatireducens Q5-1</name>
    <dbReference type="NCBI Taxonomy" id="584657"/>
    <lineage>
        <taxon>Bacteria</taxon>
        <taxon>Bacillati</taxon>
        <taxon>Actinomycetota</taxon>
        <taxon>Actinomycetes</taxon>
        <taxon>Micrococcales</taxon>
        <taxon>Intrasporangiaceae</taxon>
        <taxon>Intrasporangium</taxon>
    </lineage>
</organism>
<dbReference type="AlphaFoldDB" id="W9GCC2"/>
<sequence>AAHRVAAVLGSRRPAVVVAPATDEMAGQLLGRDLSGLAHVAAVTDGPLVDGRAGADRVVVVPTAWASLSATGREVVLAHELTHVTTRAEGAQAMPLWVSEGLAEYVAYRDVRLPEQTIVGSALERVRRAGVPTGWPDDAQFDPDTGDLSVAYGLALLACREIADRHGRAALIRFSRAAARGSVEDAFRLIGTDGAAERRAWQLRIRALLAPGGQR</sequence>
<proteinExistence type="predicted"/>
<name>W9GCC2_9MICO</name>
<dbReference type="RefSeq" id="WP_205621045.1">
    <property type="nucleotide sequence ID" value="NZ_AWQS01000517.1"/>
</dbReference>
<reference evidence="2" key="1">
    <citation type="submission" date="2013-08" db="EMBL/GenBank/DDBJ databases">
        <title>Intrasporangium oryzae NRRL B-24470.</title>
        <authorList>
            <person name="Liu H."/>
            <person name="Wang G."/>
        </authorList>
    </citation>
    <scope>NUCLEOTIDE SEQUENCE [LARGE SCALE GENOMIC DNA]</scope>
    <source>
        <strain evidence="2">Q5-1</strain>
    </source>
</reference>
<keyword evidence="2" id="KW-1185">Reference proteome</keyword>
<dbReference type="Proteomes" id="UP000019494">
    <property type="component" value="Unassembled WGS sequence"/>
</dbReference>
<accession>W9GCC2</accession>
<protein>
    <submittedName>
        <fullName evidence="1">Uncharacterized protein</fullName>
    </submittedName>
</protein>
<dbReference type="EMBL" id="AWQS01000517">
    <property type="protein sequence ID" value="EWT03720.1"/>
    <property type="molecule type" value="Genomic_DNA"/>
</dbReference>
<gene>
    <name evidence="1" type="ORF">N864_00390</name>
</gene>
<evidence type="ECO:0000313" key="2">
    <source>
        <dbReference type="Proteomes" id="UP000019494"/>
    </source>
</evidence>
<comment type="caution">
    <text evidence="1">The sequence shown here is derived from an EMBL/GenBank/DDBJ whole genome shotgun (WGS) entry which is preliminary data.</text>
</comment>
<evidence type="ECO:0000313" key="1">
    <source>
        <dbReference type="EMBL" id="EWT03720.1"/>
    </source>
</evidence>